<organism evidence="2 3">
    <name type="scientific">Sungkyunkwania multivorans</name>
    <dbReference type="NCBI Taxonomy" id="1173618"/>
    <lineage>
        <taxon>Bacteria</taxon>
        <taxon>Pseudomonadati</taxon>
        <taxon>Bacteroidota</taxon>
        <taxon>Flavobacteriia</taxon>
        <taxon>Flavobacteriales</taxon>
        <taxon>Flavobacteriaceae</taxon>
        <taxon>Sungkyunkwania</taxon>
    </lineage>
</organism>
<accession>A0ABW3CT45</accession>
<keyword evidence="1" id="KW-0732">Signal</keyword>
<evidence type="ECO:0000313" key="2">
    <source>
        <dbReference type="EMBL" id="MFD0860946.1"/>
    </source>
</evidence>
<proteinExistence type="predicted"/>
<name>A0ABW3CT45_9FLAO</name>
<comment type="caution">
    <text evidence="2">The sequence shown here is derived from an EMBL/GenBank/DDBJ whole genome shotgun (WGS) entry which is preliminary data.</text>
</comment>
<gene>
    <name evidence="2" type="ORF">ACFQ1M_01895</name>
</gene>
<dbReference type="Proteomes" id="UP001596978">
    <property type="component" value="Unassembled WGS sequence"/>
</dbReference>
<reference evidence="3" key="1">
    <citation type="journal article" date="2019" name="Int. J. Syst. Evol. Microbiol.">
        <title>The Global Catalogue of Microorganisms (GCM) 10K type strain sequencing project: providing services to taxonomists for standard genome sequencing and annotation.</title>
        <authorList>
            <consortium name="The Broad Institute Genomics Platform"/>
            <consortium name="The Broad Institute Genome Sequencing Center for Infectious Disease"/>
            <person name="Wu L."/>
            <person name="Ma J."/>
        </authorList>
    </citation>
    <scope>NUCLEOTIDE SEQUENCE [LARGE SCALE GENOMIC DNA]</scope>
    <source>
        <strain evidence="3">CCUG 62952</strain>
    </source>
</reference>
<keyword evidence="3" id="KW-1185">Reference proteome</keyword>
<dbReference type="RefSeq" id="WP_386403021.1">
    <property type="nucleotide sequence ID" value="NZ_JBHTJH010000002.1"/>
</dbReference>
<evidence type="ECO:0000256" key="1">
    <source>
        <dbReference type="SAM" id="SignalP"/>
    </source>
</evidence>
<feature type="signal peptide" evidence="1">
    <location>
        <begin position="1"/>
        <end position="22"/>
    </location>
</feature>
<protein>
    <submittedName>
        <fullName evidence="2">DUF6452 family protein</fullName>
    </submittedName>
</protein>
<evidence type="ECO:0000313" key="3">
    <source>
        <dbReference type="Proteomes" id="UP001596978"/>
    </source>
</evidence>
<dbReference type="InterPro" id="IPR045607">
    <property type="entry name" value="DUF6452"/>
</dbReference>
<dbReference type="PROSITE" id="PS51257">
    <property type="entry name" value="PROKAR_LIPOPROTEIN"/>
    <property type="match status" value="1"/>
</dbReference>
<dbReference type="Pfam" id="PF20050">
    <property type="entry name" value="DUF6452"/>
    <property type="match status" value="1"/>
</dbReference>
<dbReference type="EMBL" id="JBHTJH010000002">
    <property type="protein sequence ID" value="MFD0860946.1"/>
    <property type="molecule type" value="Genomic_DNA"/>
</dbReference>
<sequence>MKKILFLIMVIVAGFTMFSSCERDDICPEETPTTPLMILRFYDASDTSLIKPVSGLRVVGLNDDDTELEPAFTPAASDSIALPLRVFQNTTRFIFIKDYVAATDTAPEQGNRDTLTFNYMTQEVFLNRACGFIANYNLDNTAGVVIIDDGDNWISDTLIENDGLINNQNAAHVRIFH</sequence>
<feature type="chain" id="PRO_5046518629" evidence="1">
    <location>
        <begin position="23"/>
        <end position="177"/>
    </location>
</feature>